<evidence type="ECO:0008006" key="2">
    <source>
        <dbReference type="Google" id="ProtNLM"/>
    </source>
</evidence>
<gene>
    <name evidence="1" type="ORF">D5086_0000261320</name>
</gene>
<dbReference type="PANTHER" id="PTHR47481">
    <property type="match status" value="1"/>
</dbReference>
<comment type="caution">
    <text evidence="1">The sequence shown here is derived from an EMBL/GenBank/DDBJ whole genome shotgun (WGS) entry which is preliminary data.</text>
</comment>
<dbReference type="PANTHER" id="PTHR47481:SF3">
    <property type="entry name" value="GAG-POLYPEPTIDE OF LTR COPIA-TYPE-RELATED"/>
    <property type="match status" value="1"/>
</dbReference>
<evidence type="ECO:0000313" key="1">
    <source>
        <dbReference type="EMBL" id="TKR84099.1"/>
    </source>
</evidence>
<dbReference type="AlphaFoldDB" id="A0A4U5NKK3"/>
<accession>A0A4U5NKK3</accession>
<proteinExistence type="predicted"/>
<reference evidence="1" key="1">
    <citation type="submission" date="2018-10" db="EMBL/GenBank/DDBJ databases">
        <title>Population genomic analysis revealed the cold adaptation of white poplar.</title>
        <authorList>
            <person name="Liu Y.-J."/>
        </authorList>
    </citation>
    <scope>NUCLEOTIDE SEQUENCE [LARGE SCALE GENOMIC DNA]</scope>
    <source>
        <strain evidence="1">PAL-ZL1</strain>
    </source>
</reference>
<organism evidence="1">
    <name type="scientific">Populus alba</name>
    <name type="common">White poplar</name>
    <dbReference type="NCBI Taxonomy" id="43335"/>
    <lineage>
        <taxon>Eukaryota</taxon>
        <taxon>Viridiplantae</taxon>
        <taxon>Streptophyta</taxon>
        <taxon>Embryophyta</taxon>
        <taxon>Tracheophyta</taxon>
        <taxon>Spermatophyta</taxon>
        <taxon>Magnoliopsida</taxon>
        <taxon>eudicotyledons</taxon>
        <taxon>Gunneridae</taxon>
        <taxon>Pentapetalae</taxon>
        <taxon>rosids</taxon>
        <taxon>fabids</taxon>
        <taxon>Malpighiales</taxon>
        <taxon>Salicaceae</taxon>
        <taxon>Saliceae</taxon>
        <taxon>Populus</taxon>
    </lineage>
</organism>
<dbReference type="EMBL" id="RCHU01001018">
    <property type="protein sequence ID" value="TKR84099.1"/>
    <property type="molecule type" value="Genomic_DNA"/>
</dbReference>
<sequence length="128" mass="14343">MATENPSAPLPFTTLIHLITVKLSSANYLIWHSQILPFIASQDVLVGHIDGSIVPHPKFDSLNSQTPSDKYLSWKEANQHLFCLLRSSLTGEALAEIVGLFTAHDVWLALETTFNHRSKAREIHLKDE</sequence>
<protein>
    <recommendedName>
        <fullName evidence="2">Retrotransposon Copia-like N-terminal domain-containing protein</fullName>
    </recommendedName>
</protein>
<name>A0A4U5NKK3_POPAL</name>